<evidence type="ECO:0000313" key="9">
    <source>
        <dbReference type="Proteomes" id="UP000230709"/>
    </source>
</evidence>
<dbReference type="Proteomes" id="UP000230709">
    <property type="component" value="Chromosome"/>
</dbReference>
<reference evidence="9" key="1">
    <citation type="submission" date="2017-10" db="EMBL/GenBank/DDBJ databases">
        <title>Completed PacBio SMRT sequence of Methylosinus trichosporium OB3b reveals presence of a third large plasmid.</title>
        <authorList>
            <person name="Charles T.C."/>
            <person name="Lynch M.D.J."/>
            <person name="Heil J.R."/>
            <person name="Cheng J."/>
        </authorList>
    </citation>
    <scope>NUCLEOTIDE SEQUENCE [LARGE SCALE GENOMIC DNA]</scope>
    <source>
        <strain evidence="9">OB3b</strain>
    </source>
</reference>
<dbReference type="RefSeq" id="WP_003610137.1">
    <property type="nucleotide sequence ID" value="NZ_ADVE02000001.1"/>
</dbReference>
<evidence type="ECO:0000256" key="6">
    <source>
        <dbReference type="ARBA" id="ARBA00031036"/>
    </source>
</evidence>
<dbReference type="InterPro" id="IPR000845">
    <property type="entry name" value="Nucleoside_phosphorylase_d"/>
</dbReference>
<keyword evidence="9" id="KW-1185">Reference proteome</keyword>
<dbReference type="UniPathway" id="UPA00606"/>
<dbReference type="InterPro" id="IPR011268">
    <property type="entry name" value="Purine_phosphorylase"/>
</dbReference>
<protein>
    <recommendedName>
        <fullName evidence="3">purine-nucleoside phosphorylase</fullName>
        <ecNumber evidence="3">2.4.2.1</ecNumber>
    </recommendedName>
    <alternativeName>
        <fullName evidence="6">Inosine-guanosine phosphorylase</fullName>
    </alternativeName>
</protein>
<sequence>MSTPARAAADKIGALGRLGPVDTAVVLGRDFLAAADIAEQATSVPYGELPGFPPVPGGDLTIGLVEGSPMMFFRGRPEFYSSGDPSLMSSAFETLSLLGVRAVLSTGHVTSTNADLLPPSLLSVADHINLSGLNPLIGAAGDNFVNMNAAYDKRLMRRLKQSAATAGVTMSEGVLLWLSGPSFETPAEARLARLLGVDAIGMSIAPEAILARRFALPFAGVAVATDYAAGFCNGNPTYDPTRSAGLVAMRRLLRAFQKNR</sequence>
<evidence type="ECO:0000256" key="5">
    <source>
        <dbReference type="ARBA" id="ARBA00022679"/>
    </source>
</evidence>
<comment type="pathway">
    <text evidence="1">Purine metabolism; purine nucleoside salvage.</text>
</comment>
<evidence type="ECO:0000259" key="7">
    <source>
        <dbReference type="Pfam" id="PF01048"/>
    </source>
</evidence>
<keyword evidence="5" id="KW-0808">Transferase</keyword>
<dbReference type="AlphaFoldDB" id="A0A2D2D2A8"/>
<keyword evidence="4" id="KW-0328">Glycosyltransferase</keyword>
<dbReference type="Gene3D" id="3.40.50.1580">
    <property type="entry name" value="Nucleoside phosphorylase domain"/>
    <property type="match status" value="1"/>
</dbReference>
<evidence type="ECO:0000256" key="2">
    <source>
        <dbReference type="ARBA" id="ARBA00006751"/>
    </source>
</evidence>
<dbReference type="GO" id="GO:0005737">
    <property type="term" value="C:cytoplasm"/>
    <property type="evidence" value="ECO:0007669"/>
    <property type="project" value="TreeGrafter"/>
</dbReference>
<dbReference type="InterPro" id="IPR035994">
    <property type="entry name" value="Nucleoside_phosphorylase_sf"/>
</dbReference>
<dbReference type="GO" id="GO:0004731">
    <property type="term" value="F:purine-nucleoside phosphorylase activity"/>
    <property type="evidence" value="ECO:0007669"/>
    <property type="project" value="UniProtKB-EC"/>
</dbReference>
<dbReference type="CDD" id="cd09009">
    <property type="entry name" value="PNP-EcPNPII_like"/>
    <property type="match status" value="1"/>
</dbReference>
<name>A0A2D2D2A8_METT3</name>
<dbReference type="SUPFAM" id="SSF53167">
    <property type="entry name" value="Purine and uridine phosphorylases"/>
    <property type="match status" value="1"/>
</dbReference>
<dbReference type="PANTHER" id="PTHR11904">
    <property type="entry name" value="METHYLTHIOADENOSINE/PURINE NUCLEOSIDE PHOSPHORYLASE"/>
    <property type="match status" value="1"/>
</dbReference>
<evidence type="ECO:0000313" key="8">
    <source>
        <dbReference type="EMBL" id="ATQ69151.1"/>
    </source>
</evidence>
<accession>A0A2D2D2A8</accession>
<dbReference type="STRING" id="595536.GCA_000178815_02054"/>
<dbReference type="GO" id="GO:0009116">
    <property type="term" value="P:nucleoside metabolic process"/>
    <property type="evidence" value="ECO:0007669"/>
    <property type="project" value="InterPro"/>
</dbReference>
<feature type="domain" description="Nucleoside phosphorylase" evidence="7">
    <location>
        <begin position="25"/>
        <end position="242"/>
    </location>
</feature>
<dbReference type="KEGG" id="mtw:CQW49_15640"/>
<evidence type="ECO:0000256" key="4">
    <source>
        <dbReference type="ARBA" id="ARBA00022676"/>
    </source>
</evidence>
<dbReference type="EMBL" id="CP023737">
    <property type="protein sequence ID" value="ATQ69151.1"/>
    <property type="molecule type" value="Genomic_DNA"/>
</dbReference>
<dbReference type="EC" id="2.4.2.1" evidence="3"/>
<dbReference type="PANTHER" id="PTHR11904:SF9">
    <property type="entry name" value="PURINE NUCLEOSIDE PHOSPHORYLASE-RELATED"/>
    <property type="match status" value="1"/>
</dbReference>
<comment type="similarity">
    <text evidence="2">Belongs to the PNP/MTAP phosphorylase family.</text>
</comment>
<proteinExistence type="inferred from homology"/>
<gene>
    <name evidence="8" type="ORF">CQW49_15640</name>
</gene>
<evidence type="ECO:0000256" key="1">
    <source>
        <dbReference type="ARBA" id="ARBA00005058"/>
    </source>
</evidence>
<organism evidence="8 9">
    <name type="scientific">Methylosinus trichosporium (strain ATCC 35070 / NCIMB 11131 / UNIQEM 75 / OB3b)</name>
    <dbReference type="NCBI Taxonomy" id="595536"/>
    <lineage>
        <taxon>Bacteria</taxon>
        <taxon>Pseudomonadati</taxon>
        <taxon>Pseudomonadota</taxon>
        <taxon>Alphaproteobacteria</taxon>
        <taxon>Hyphomicrobiales</taxon>
        <taxon>Methylocystaceae</taxon>
        <taxon>Methylosinus</taxon>
    </lineage>
</organism>
<dbReference type="Pfam" id="PF01048">
    <property type="entry name" value="PNP_UDP_1"/>
    <property type="match status" value="1"/>
</dbReference>
<evidence type="ECO:0000256" key="3">
    <source>
        <dbReference type="ARBA" id="ARBA00011886"/>
    </source>
</evidence>